<dbReference type="HAMAP" id="MF_00138">
    <property type="entry name" value="GARS"/>
    <property type="match status" value="1"/>
</dbReference>
<comment type="pathway">
    <text evidence="2">Purine metabolism; IMP biosynthesis via de novo pathway; N(1)-(5-phospho-D-ribosyl)glycinamide from 5-phospho-alpha-D-ribose 1-diphosphate: step 2/2.</text>
</comment>
<dbReference type="PANTHER" id="PTHR10520:SF12">
    <property type="entry name" value="TRIFUNCTIONAL PURINE BIOSYNTHETIC PROTEIN ADENOSINE-3"/>
    <property type="match status" value="1"/>
</dbReference>
<dbReference type="InterPro" id="IPR011761">
    <property type="entry name" value="ATP-grasp"/>
</dbReference>
<dbReference type="InterPro" id="IPR016188">
    <property type="entry name" value="PurM-like_N"/>
</dbReference>
<evidence type="ECO:0000256" key="6">
    <source>
        <dbReference type="ARBA" id="ARBA00022741"/>
    </source>
</evidence>
<dbReference type="Gene3D" id="3.90.650.10">
    <property type="entry name" value="PurM-like C-terminal domain"/>
    <property type="match status" value="1"/>
</dbReference>
<accession>A0A4Y7TXM6</accession>
<dbReference type="OrthoDB" id="2018833at2759"/>
<keyword evidence="9" id="KW-0464">Manganese</keyword>
<dbReference type="InterPro" id="IPR020562">
    <property type="entry name" value="PRibGlycinamide_synth_N"/>
</dbReference>
<proteinExistence type="inferred from homology"/>
<dbReference type="FunFam" id="3.30.1330.10:FF:000001">
    <property type="entry name" value="Phosphoribosylformylglycinamidine cyclo-ligase"/>
    <property type="match status" value="1"/>
</dbReference>
<comment type="function">
    <text evidence="11">Catalyzes the second and fifth step in the 'de novo' purine biosynthesis pathway; contains phosphoribosylamine--glycine ligase (GARS) and phosphoribosylformylglycinamidine cyclo-ligase (AIRS) activities.</text>
</comment>
<dbReference type="PROSITE" id="PS00184">
    <property type="entry name" value="GARS"/>
    <property type="match status" value="1"/>
</dbReference>
<dbReference type="AlphaFoldDB" id="A0A4Y7TXM6"/>
<dbReference type="Gene3D" id="3.30.1330.10">
    <property type="entry name" value="PurM-like, N-terminal domain"/>
    <property type="match status" value="1"/>
</dbReference>
<dbReference type="FunFam" id="3.90.650.10:FF:000019">
    <property type="entry name" value="Trifunctional purine biosynthetic protein adenosine-3"/>
    <property type="match status" value="1"/>
</dbReference>
<dbReference type="InterPro" id="IPR020559">
    <property type="entry name" value="PRibGlycinamide_synth_CS"/>
</dbReference>
<dbReference type="FunFam" id="3.30.1490.20:FF:000006">
    <property type="entry name" value="phosphoribosylamine--glycine ligase, chloroplastic-like"/>
    <property type="match status" value="1"/>
</dbReference>
<keyword evidence="4" id="KW-0436">Ligase</keyword>
<comment type="pathway">
    <text evidence="1">Purine metabolism; IMP biosynthesis via de novo pathway; 5-amino-1-(5-phospho-D-ribosyl)imidazole from N(2)-formyl-N(1)-(5-phospho-D-ribosyl)glycinamide: step 2/2.</text>
</comment>
<dbReference type="Pfam" id="PF02844">
    <property type="entry name" value="GARS_N"/>
    <property type="match status" value="1"/>
</dbReference>
<evidence type="ECO:0000256" key="2">
    <source>
        <dbReference type="ARBA" id="ARBA00005174"/>
    </source>
</evidence>
<reference evidence="17 18" key="1">
    <citation type="journal article" date="2019" name="Nat. Ecol. Evol.">
        <title>Megaphylogeny resolves global patterns of mushroom evolution.</title>
        <authorList>
            <person name="Varga T."/>
            <person name="Krizsan K."/>
            <person name="Foldi C."/>
            <person name="Dima B."/>
            <person name="Sanchez-Garcia M."/>
            <person name="Sanchez-Ramirez S."/>
            <person name="Szollosi G.J."/>
            <person name="Szarkandi J.G."/>
            <person name="Papp V."/>
            <person name="Albert L."/>
            <person name="Andreopoulos W."/>
            <person name="Angelini C."/>
            <person name="Antonin V."/>
            <person name="Barry K.W."/>
            <person name="Bougher N.L."/>
            <person name="Buchanan P."/>
            <person name="Buyck B."/>
            <person name="Bense V."/>
            <person name="Catcheside P."/>
            <person name="Chovatia M."/>
            <person name="Cooper J."/>
            <person name="Damon W."/>
            <person name="Desjardin D."/>
            <person name="Finy P."/>
            <person name="Geml J."/>
            <person name="Haridas S."/>
            <person name="Hughes K."/>
            <person name="Justo A."/>
            <person name="Karasinski D."/>
            <person name="Kautmanova I."/>
            <person name="Kiss B."/>
            <person name="Kocsube S."/>
            <person name="Kotiranta H."/>
            <person name="LaButti K.M."/>
            <person name="Lechner B.E."/>
            <person name="Liimatainen K."/>
            <person name="Lipzen A."/>
            <person name="Lukacs Z."/>
            <person name="Mihaltcheva S."/>
            <person name="Morgado L.N."/>
            <person name="Niskanen T."/>
            <person name="Noordeloos M.E."/>
            <person name="Ohm R.A."/>
            <person name="Ortiz-Santana B."/>
            <person name="Ovrebo C."/>
            <person name="Racz N."/>
            <person name="Riley R."/>
            <person name="Savchenko A."/>
            <person name="Shiryaev A."/>
            <person name="Soop K."/>
            <person name="Spirin V."/>
            <person name="Szebenyi C."/>
            <person name="Tomsovsky M."/>
            <person name="Tulloss R.E."/>
            <person name="Uehling J."/>
            <person name="Grigoriev I.V."/>
            <person name="Vagvolgyi C."/>
            <person name="Papp T."/>
            <person name="Martin F.M."/>
            <person name="Miettinen O."/>
            <person name="Hibbett D.S."/>
            <person name="Nagy L.G."/>
        </authorList>
    </citation>
    <scope>NUCLEOTIDE SEQUENCE [LARGE SCALE GENOMIC DNA]</scope>
    <source>
        <strain evidence="17 18">FP101781</strain>
    </source>
</reference>
<dbReference type="FunFam" id="3.30.470.20:FF:000018">
    <property type="entry name" value="Trifunctional purine biosynthetic protein adenosine-3"/>
    <property type="match status" value="1"/>
</dbReference>
<dbReference type="SUPFAM" id="SSF56042">
    <property type="entry name" value="PurM C-terminal domain-like"/>
    <property type="match status" value="1"/>
</dbReference>
<protein>
    <submittedName>
        <fullName evidence="17">Bifunctional purine ADE1</fullName>
    </submittedName>
</protein>
<evidence type="ECO:0000313" key="18">
    <source>
        <dbReference type="Proteomes" id="UP000298030"/>
    </source>
</evidence>
<dbReference type="InterPro" id="IPR020561">
    <property type="entry name" value="PRibGlycinamid_synth_ATP-grasp"/>
</dbReference>
<comment type="similarity">
    <text evidence="12">In the C-terminal section; belongs to the AIR synthase family.</text>
</comment>
<dbReference type="GO" id="GO:0004637">
    <property type="term" value="F:phosphoribosylamine-glycine ligase activity"/>
    <property type="evidence" value="ECO:0007669"/>
    <property type="project" value="UniProtKB-EC"/>
</dbReference>
<dbReference type="CDD" id="cd02196">
    <property type="entry name" value="PurM"/>
    <property type="match status" value="1"/>
</dbReference>
<evidence type="ECO:0000256" key="7">
    <source>
        <dbReference type="ARBA" id="ARBA00022755"/>
    </source>
</evidence>
<gene>
    <name evidence="17" type="ORF">FA13DRAFT_1724872</name>
</gene>
<dbReference type="PANTHER" id="PTHR10520">
    <property type="entry name" value="TRIFUNCTIONAL PURINE BIOSYNTHETIC PROTEIN ADENOSINE-3-RELATED"/>
    <property type="match status" value="1"/>
</dbReference>
<keyword evidence="18" id="KW-1185">Reference proteome</keyword>
<evidence type="ECO:0000256" key="15">
    <source>
        <dbReference type="PROSITE-ProRule" id="PRU00409"/>
    </source>
</evidence>
<dbReference type="SUPFAM" id="SSF52440">
    <property type="entry name" value="PreATP-grasp domain"/>
    <property type="match status" value="1"/>
</dbReference>
<name>A0A4Y7TXM6_COPMI</name>
<dbReference type="SMART" id="SM01209">
    <property type="entry name" value="GARS_A"/>
    <property type="match status" value="1"/>
</dbReference>
<dbReference type="InterPro" id="IPR011054">
    <property type="entry name" value="Rudment_hybrid_motif"/>
</dbReference>
<dbReference type="SUPFAM" id="SSF55326">
    <property type="entry name" value="PurM N-terminal domain-like"/>
    <property type="match status" value="1"/>
</dbReference>
<dbReference type="Pfam" id="PF02843">
    <property type="entry name" value="GARS_C"/>
    <property type="match status" value="1"/>
</dbReference>
<evidence type="ECO:0000256" key="4">
    <source>
        <dbReference type="ARBA" id="ARBA00022598"/>
    </source>
</evidence>
<evidence type="ECO:0000256" key="5">
    <source>
        <dbReference type="ARBA" id="ARBA00022723"/>
    </source>
</evidence>
<dbReference type="InterPro" id="IPR020560">
    <property type="entry name" value="PRibGlycinamide_synth_C-dom"/>
</dbReference>
<dbReference type="InterPro" id="IPR004733">
    <property type="entry name" value="PurM_cligase"/>
</dbReference>
<dbReference type="Pfam" id="PF01071">
    <property type="entry name" value="GARS_A"/>
    <property type="match status" value="1"/>
</dbReference>
<dbReference type="Gene3D" id="3.30.1490.20">
    <property type="entry name" value="ATP-grasp fold, A domain"/>
    <property type="match status" value="1"/>
</dbReference>
<keyword evidence="8 15" id="KW-0067">ATP-binding</keyword>
<dbReference type="InterPro" id="IPR037123">
    <property type="entry name" value="PRibGlycinamide_synth_C_sf"/>
</dbReference>
<dbReference type="GO" id="GO:0005829">
    <property type="term" value="C:cytosol"/>
    <property type="evidence" value="ECO:0007669"/>
    <property type="project" value="TreeGrafter"/>
</dbReference>
<dbReference type="STRING" id="71717.A0A4Y7TXM6"/>
<evidence type="ECO:0000256" key="13">
    <source>
        <dbReference type="ARBA" id="ARBA00047843"/>
    </source>
</evidence>
<feature type="domain" description="ATP-grasp" evidence="16">
    <location>
        <begin position="112"/>
        <end position="322"/>
    </location>
</feature>
<dbReference type="SUPFAM" id="SSF51246">
    <property type="entry name" value="Rudiment single hybrid motif"/>
    <property type="match status" value="1"/>
</dbReference>
<evidence type="ECO:0000256" key="11">
    <source>
        <dbReference type="ARBA" id="ARBA00029388"/>
    </source>
</evidence>
<dbReference type="Gene3D" id="3.30.470.20">
    <property type="entry name" value="ATP-grasp fold, B domain"/>
    <property type="match status" value="1"/>
</dbReference>
<sequence length="787" mass="83867">MSLRILVLGNGGREHALAWRLAQSPNVDHIYVAPGNAGTKLEPKTTNLDDIPSTDFARLVEFAVKNDISLVIPGPEQPLVDGVETHFRKVGIPVFGPSPKAARMEGSKAFSKDFMTRHNIPTARFQTFQSSQLEEATAHINTIDYPVVLKASGLAAGKGVLIPESKEEAIAGLREIFVARAFGDAGDEVVIEEFMTGPEISILAFSDGYTIVPLPAAQDHKRIGDGDKGPNTGGMGAYAPAPVATPEILERIMKESLQPTIDGMRREGFPFIGLLFTGFMLTEAGPKVLEYNVRFGDPETEALMLLLDPEVDLASVLLAAAEHRLDSVEITTKPGSAVTVVLASQGYPGSYENGKAISIGDLPPDVVVFQAGTKTSGNGIVTAGGRVLAVSAYGPNLEGALAAVYKAIDNIEFEGKTFRRDIAHRALNASKEGLTYAQAGVDVDAGNALVEAIKPLVRATKRSGADVEIGGFGGVFDLKSTGYKDPVLVSGTDGVGTKLRLAVDTGIHDTVGIDLVAMSVNDLLVQGAEPLYFLDYYGCSKLEVEVASQVIKGIAEGCKRAGCALIGGETAEMPGMYLPGDYDLAGFAVGAVERNLILPTKDIQEGDILLGLSSSGVHSNGFSLVRKVVQVSGYTYDSPCPWGPEQKLGRALLEPTRIYISQVLPLVHAGLLKGMSHITGGGFTENIPRVLPKNLGCYVDASTWSLPPVFRFLLKHGNVEPLEMARTFNNGIGLVLIVARENVDEVQQKLQGGESSVYKIGEVTSKPGVEMRNVLTWLEDSRAFTRP</sequence>
<dbReference type="GO" id="GO:0006189">
    <property type="term" value="P:'de novo' IMP biosynthetic process"/>
    <property type="evidence" value="ECO:0007669"/>
    <property type="project" value="UniProtKB-UniPathway"/>
</dbReference>
<dbReference type="FunFam" id="3.40.50.20:FF:000006">
    <property type="entry name" value="Phosphoribosylamine--glycine ligase, chloroplastic"/>
    <property type="match status" value="1"/>
</dbReference>
<comment type="caution">
    <text evidence="17">The sequence shown here is derived from an EMBL/GenBank/DDBJ whole genome shotgun (WGS) entry which is preliminary data.</text>
</comment>
<comment type="similarity">
    <text evidence="3">In the N-terminal section; belongs to the GARS family.</text>
</comment>
<evidence type="ECO:0000256" key="8">
    <source>
        <dbReference type="ARBA" id="ARBA00022840"/>
    </source>
</evidence>
<dbReference type="FunFam" id="3.90.600.10:FF:000001">
    <property type="entry name" value="Trifunctional purine biosynthetic protein adenosine-3"/>
    <property type="match status" value="1"/>
</dbReference>
<evidence type="ECO:0000259" key="16">
    <source>
        <dbReference type="PROSITE" id="PS50975"/>
    </source>
</evidence>
<evidence type="ECO:0000256" key="12">
    <source>
        <dbReference type="ARBA" id="ARBA00029444"/>
    </source>
</evidence>
<evidence type="ECO:0000256" key="9">
    <source>
        <dbReference type="ARBA" id="ARBA00023211"/>
    </source>
</evidence>
<dbReference type="GO" id="GO:0004641">
    <property type="term" value="F:phosphoribosylformylglycinamidine cyclo-ligase activity"/>
    <property type="evidence" value="ECO:0007669"/>
    <property type="project" value="UniProtKB-EC"/>
</dbReference>
<evidence type="ECO:0000256" key="10">
    <source>
        <dbReference type="ARBA" id="ARBA00023268"/>
    </source>
</evidence>
<evidence type="ECO:0000313" key="17">
    <source>
        <dbReference type="EMBL" id="TEB38926.1"/>
    </source>
</evidence>
<keyword evidence="6 15" id="KW-0547">Nucleotide-binding</keyword>
<keyword evidence="7" id="KW-0658">Purine biosynthesis</keyword>
<dbReference type="Pfam" id="PF02769">
    <property type="entry name" value="AIRS_C"/>
    <property type="match status" value="1"/>
</dbReference>
<dbReference type="InterPro" id="IPR013815">
    <property type="entry name" value="ATP_grasp_subdomain_1"/>
</dbReference>
<dbReference type="Gene3D" id="3.40.50.20">
    <property type="match status" value="1"/>
</dbReference>
<comment type="catalytic activity">
    <reaction evidence="13">
        <text>5-phospho-beta-D-ribosylamine + glycine + ATP = N(1)-(5-phospho-beta-D-ribosyl)glycinamide + ADP + phosphate + H(+)</text>
        <dbReference type="Rhea" id="RHEA:17453"/>
        <dbReference type="ChEBI" id="CHEBI:15378"/>
        <dbReference type="ChEBI" id="CHEBI:30616"/>
        <dbReference type="ChEBI" id="CHEBI:43474"/>
        <dbReference type="ChEBI" id="CHEBI:57305"/>
        <dbReference type="ChEBI" id="CHEBI:58681"/>
        <dbReference type="ChEBI" id="CHEBI:143788"/>
        <dbReference type="ChEBI" id="CHEBI:456216"/>
        <dbReference type="EC" id="6.3.4.13"/>
    </reaction>
</comment>
<dbReference type="GO" id="GO:0046872">
    <property type="term" value="F:metal ion binding"/>
    <property type="evidence" value="ECO:0007669"/>
    <property type="project" value="UniProtKB-KW"/>
</dbReference>
<dbReference type="InterPro" id="IPR010918">
    <property type="entry name" value="PurM-like_C_dom"/>
</dbReference>
<evidence type="ECO:0000256" key="1">
    <source>
        <dbReference type="ARBA" id="ARBA00004686"/>
    </source>
</evidence>
<organism evidence="17 18">
    <name type="scientific">Coprinellus micaceus</name>
    <name type="common">Glistening ink-cap mushroom</name>
    <name type="synonym">Coprinus micaceus</name>
    <dbReference type="NCBI Taxonomy" id="71717"/>
    <lineage>
        <taxon>Eukaryota</taxon>
        <taxon>Fungi</taxon>
        <taxon>Dikarya</taxon>
        <taxon>Basidiomycota</taxon>
        <taxon>Agaricomycotina</taxon>
        <taxon>Agaricomycetes</taxon>
        <taxon>Agaricomycetidae</taxon>
        <taxon>Agaricales</taxon>
        <taxon>Agaricineae</taxon>
        <taxon>Psathyrellaceae</taxon>
        <taxon>Coprinellus</taxon>
    </lineage>
</organism>
<evidence type="ECO:0000256" key="14">
    <source>
        <dbReference type="ARBA" id="ARBA00049057"/>
    </source>
</evidence>
<dbReference type="NCBIfam" id="TIGR00877">
    <property type="entry name" value="purD"/>
    <property type="match status" value="1"/>
</dbReference>
<dbReference type="HAMAP" id="MF_00741">
    <property type="entry name" value="AIRS"/>
    <property type="match status" value="1"/>
</dbReference>
<dbReference type="NCBIfam" id="TIGR00878">
    <property type="entry name" value="purM"/>
    <property type="match status" value="1"/>
</dbReference>
<dbReference type="InterPro" id="IPR000115">
    <property type="entry name" value="PRibGlycinamide_synth"/>
</dbReference>
<dbReference type="GO" id="GO:0046084">
    <property type="term" value="P:adenine biosynthetic process"/>
    <property type="evidence" value="ECO:0007669"/>
    <property type="project" value="TreeGrafter"/>
</dbReference>
<dbReference type="InterPro" id="IPR036676">
    <property type="entry name" value="PurM-like_C_sf"/>
</dbReference>
<dbReference type="SMART" id="SM01210">
    <property type="entry name" value="GARS_C"/>
    <property type="match status" value="1"/>
</dbReference>
<keyword evidence="10" id="KW-0511">Multifunctional enzyme</keyword>
<dbReference type="Proteomes" id="UP000298030">
    <property type="component" value="Unassembled WGS sequence"/>
</dbReference>
<dbReference type="Pfam" id="PF00586">
    <property type="entry name" value="AIRS"/>
    <property type="match status" value="1"/>
</dbReference>
<evidence type="ECO:0000256" key="3">
    <source>
        <dbReference type="ARBA" id="ARBA00007423"/>
    </source>
</evidence>
<keyword evidence="5" id="KW-0479">Metal-binding</keyword>
<dbReference type="InterPro" id="IPR036921">
    <property type="entry name" value="PurM-like_N_sf"/>
</dbReference>
<dbReference type="InterPro" id="IPR016185">
    <property type="entry name" value="PreATP-grasp_dom_sf"/>
</dbReference>
<dbReference type="GO" id="GO:0005524">
    <property type="term" value="F:ATP binding"/>
    <property type="evidence" value="ECO:0007669"/>
    <property type="project" value="UniProtKB-UniRule"/>
</dbReference>
<comment type="catalytic activity">
    <reaction evidence="14">
        <text>2-formamido-N(1)-(5-O-phospho-beta-D-ribosyl)acetamidine + ATP = 5-amino-1-(5-phospho-beta-D-ribosyl)imidazole + ADP + phosphate + H(+)</text>
        <dbReference type="Rhea" id="RHEA:23032"/>
        <dbReference type="ChEBI" id="CHEBI:15378"/>
        <dbReference type="ChEBI" id="CHEBI:30616"/>
        <dbReference type="ChEBI" id="CHEBI:43474"/>
        <dbReference type="ChEBI" id="CHEBI:137981"/>
        <dbReference type="ChEBI" id="CHEBI:147287"/>
        <dbReference type="ChEBI" id="CHEBI:456216"/>
        <dbReference type="EC" id="6.3.3.1"/>
    </reaction>
</comment>
<dbReference type="SUPFAM" id="SSF56059">
    <property type="entry name" value="Glutathione synthetase ATP-binding domain-like"/>
    <property type="match status" value="1"/>
</dbReference>
<dbReference type="EMBL" id="QPFP01000002">
    <property type="protein sequence ID" value="TEB38926.1"/>
    <property type="molecule type" value="Genomic_DNA"/>
</dbReference>
<dbReference type="UniPathway" id="UPA00074">
    <property type="reaction ID" value="UER00125"/>
</dbReference>
<dbReference type="PROSITE" id="PS50975">
    <property type="entry name" value="ATP_GRASP"/>
    <property type="match status" value="1"/>
</dbReference>
<dbReference type="Gene3D" id="3.90.600.10">
    <property type="entry name" value="Phosphoribosylglycinamide synthetase, C-terminal domain"/>
    <property type="match status" value="1"/>
</dbReference>